<comment type="caution">
    <text evidence="8">The sequence shown here is derived from an EMBL/GenBank/DDBJ whole genome shotgun (WGS) entry which is preliminary data.</text>
</comment>
<feature type="region of interest" description="Disordered" evidence="7">
    <location>
        <begin position="1"/>
        <end position="66"/>
    </location>
</feature>
<dbReference type="PANTHER" id="PTHR12684:SF2">
    <property type="entry name" value="TRNA 2'-PHOSPHOTRANSFERASE 1"/>
    <property type="match status" value="1"/>
</dbReference>
<name>A0A812Q003_9DINO</name>
<comment type="catalytic activity">
    <reaction evidence="6">
        <text>2'-phospho-[ligated tRNA] + NAD(+) = mature tRNA + ADP-alpha-D-ribose 1'',2''-cyclic phosphate + nicotinamide</text>
        <dbReference type="Rhea" id="RHEA:23324"/>
        <dbReference type="Rhea" id="RHEA-COMP:11106"/>
        <dbReference type="Rhea" id="RHEA-COMP:11107"/>
        <dbReference type="ChEBI" id="CHEBI:17154"/>
        <dbReference type="ChEBI" id="CHEBI:57540"/>
        <dbReference type="ChEBI" id="CHEBI:76596"/>
        <dbReference type="ChEBI" id="CHEBI:82883"/>
        <dbReference type="ChEBI" id="CHEBI:85027"/>
        <dbReference type="EC" id="2.7.1.160"/>
    </reaction>
</comment>
<dbReference type="Gene3D" id="1.10.10.970">
    <property type="entry name" value="RNA 2'-phosphotransferase, Tpt1/KptA family, N-terminal domain"/>
    <property type="match status" value="1"/>
</dbReference>
<gene>
    <name evidence="8" type="ORF">SNAT2548_LOCUS19658</name>
</gene>
<dbReference type="SUPFAM" id="SSF56399">
    <property type="entry name" value="ADP-ribosylation"/>
    <property type="match status" value="1"/>
</dbReference>
<dbReference type="InterPro" id="IPR002745">
    <property type="entry name" value="Ptrans_KptA/Tpt1"/>
</dbReference>
<evidence type="ECO:0000256" key="4">
    <source>
        <dbReference type="ARBA" id="ARBA00022679"/>
    </source>
</evidence>
<feature type="compositionally biased region" description="Low complexity" evidence="7">
    <location>
        <begin position="30"/>
        <end position="51"/>
    </location>
</feature>
<keyword evidence="4" id="KW-0808">Transferase</keyword>
<proteinExistence type="inferred from homology"/>
<evidence type="ECO:0000256" key="1">
    <source>
        <dbReference type="ARBA" id="ARBA00003343"/>
    </source>
</evidence>
<comment type="function">
    <text evidence="1">Catalyzes the last step of tRNA splicing, the transfer of the splice junction 2'-phosphate from ligated tRNA to NAD to produce ADP-ribose 1''-2'' cyclic phosphate.</text>
</comment>
<evidence type="ECO:0000256" key="2">
    <source>
        <dbReference type="ARBA" id="ARBA00009836"/>
    </source>
</evidence>
<dbReference type="Pfam" id="PF01885">
    <property type="entry name" value="PTS_2-RNA"/>
    <property type="match status" value="1"/>
</dbReference>
<dbReference type="InterPro" id="IPR042080">
    <property type="entry name" value="RNA_2'-PTrans_N"/>
</dbReference>
<dbReference type="GO" id="GO:0000215">
    <property type="term" value="F:tRNA 2'-phosphotransferase activity"/>
    <property type="evidence" value="ECO:0007669"/>
    <property type="project" value="UniProtKB-EC"/>
</dbReference>
<evidence type="ECO:0000313" key="8">
    <source>
        <dbReference type="EMBL" id="CAE7363641.1"/>
    </source>
</evidence>
<evidence type="ECO:0000256" key="7">
    <source>
        <dbReference type="SAM" id="MobiDB-lite"/>
    </source>
</evidence>
<dbReference type="InterPro" id="IPR042081">
    <property type="entry name" value="RNA_2'-PTrans_C"/>
</dbReference>
<evidence type="ECO:0000256" key="6">
    <source>
        <dbReference type="ARBA" id="ARBA00047949"/>
    </source>
</evidence>
<feature type="compositionally biased region" description="Acidic residues" evidence="7">
    <location>
        <begin position="18"/>
        <end position="29"/>
    </location>
</feature>
<evidence type="ECO:0000313" key="9">
    <source>
        <dbReference type="Proteomes" id="UP000604046"/>
    </source>
</evidence>
<sequence>MSGEADEDAISDASFQSADEEEDEDDLNDFNENAGGASSSKGQGGDAQPPGLDDDDDDGGKRWNLKRDGDKVQLEPIFNRLAEDREHVKISKMFSYVLRHAAHKLDVRIRKDGFVRLRDIMELKNFRPYNLEELMACVYFDEKERYTMVREFDGELLIRANQGHTMKVVEDDLLLEPITDPTTVSDCVHGTYLVHWPFIKRQGLSKVARNHIHLAPGLPEDGKIRGMRSTAELFLYIDVPAAMQDGMIFYRSKNEVILTQGLDGWLPVKYFIKAVKINYSTCDIEELDFDRGVHMPNWAAELAPSGPGEAGSYMVKNLEALIANCRKRMAEINELKAQVENGQHLTEEEQSKVDQYSAVYIELQSLEQRFRQHKGYRRESTQEKELRAKEEAEAATVVQRKDRAATWMQSMNHKPAYLGLNFKASSLSWQQQQQPALK</sequence>
<dbReference type="EMBL" id="CAJNDS010002186">
    <property type="protein sequence ID" value="CAE7363641.1"/>
    <property type="molecule type" value="Genomic_DNA"/>
</dbReference>
<dbReference type="EC" id="2.7.1.160" evidence="3"/>
<dbReference type="OrthoDB" id="419694at2759"/>
<evidence type="ECO:0000256" key="3">
    <source>
        <dbReference type="ARBA" id="ARBA00012007"/>
    </source>
</evidence>
<accession>A0A812Q003</accession>
<evidence type="ECO:0000256" key="5">
    <source>
        <dbReference type="ARBA" id="ARBA00023027"/>
    </source>
</evidence>
<comment type="similarity">
    <text evidence="2">Belongs to the KptA/TPT1 family.</text>
</comment>
<dbReference type="Proteomes" id="UP000604046">
    <property type="component" value="Unassembled WGS sequence"/>
</dbReference>
<dbReference type="Gene3D" id="3.20.170.30">
    <property type="match status" value="1"/>
</dbReference>
<keyword evidence="5" id="KW-0520">NAD</keyword>
<keyword evidence="9" id="KW-1185">Reference proteome</keyword>
<dbReference type="PANTHER" id="PTHR12684">
    <property type="entry name" value="PUTATIVE PHOSPHOTRANSFERASE"/>
    <property type="match status" value="1"/>
</dbReference>
<organism evidence="8 9">
    <name type="scientific">Symbiodinium natans</name>
    <dbReference type="NCBI Taxonomy" id="878477"/>
    <lineage>
        <taxon>Eukaryota</taxon>
        <taxon>Sar</taxon>
        <taxon>Alveolata</taxon>
        <taxon>Dinophyceae</taxon>
        <taxon>Suessiales</taxon>
        <taxon>Symbiodiniaceae</taxon>
        <taxon>Symbiodinium</taxon>
    </lineage>
</organism>
<dbReference type="GO" id="GO:0006388">
    <property type="term" value="P:tRNA splicing, via endonucleolytic cleavage and ligation"/>
    <property type="evidence" value="ECO:0007669"/>
    <property type="project" value="TreeGrafter"/>
</dbReference>
<feature type="compositionally biased region" description="Acidic residues" evidence="7">
    <location>
        <begin position="1"/>
        <end position="10"/>
    </location>
</feature>
<protein>
    <recommendedName>
        <fullName evidence="3">2'-phosphotransferase</fullName>
        <ecNumber evidence="3">2.7.1.160</ecNumber>
    </recommendedName>
</protein>
<reference evidence="8" key="1">
    <citation type="submission" date="2021-02" db="EMBL/GenBank/DDBJ databases">
        <authorList>
            <person name="Dougan E. K."/>
            <person name="Rhodes N."/>
            <person name="Thang M."/>
            <person name="Chan C."/>
        </authorList>
    </citation>
    <scope>NUCLEOTIDE SEQUENCE</scope>
</reference>
<dbReference type="AlphaFoldDB" id="A0A812Q003"/>